<dbReference type="AlphaFoldDB" id="A0AAV5MI56"/>
<evidence type="ECO:0000313" key="1">
    <source>
        <dbReference type="EMBL" id="GKV49641.1"/>
    </source>
</evidence>
<accession>A0AAV5MI56</accession>
<dbReference type="Proteomes" id="UP001054252">
    <property type="component" value="Unassembled WGS sequence"/>
</dbReference>
<comment type="caution">
    <text evidence="1">The sequence shown here is derived from an EMBL/GenBank/DDBJ whole genome shotgun (WGS) entry which is preliminary data.</text>
</comment>
<keyword evidence="2" id="KW-1185">Reference proteome</keyword>
<dbReference type="EMBL" id="BPVZ01000309">
    <property type="protein sequence ID" value="GKV49641.1"/>
    <property type="molecule type" value="Genomic_DNA"/>
</dbReference>
<evidence type="ECO:0000313" key="2">
    <source>
        <dbReference type="Proteomes" id="UP001054252"/>
    </source>
</evidence>
<protein>
    <submittedName>
        <fullName evidence="1">Uncharacterized protein</fullName>
    </submittedName>
</protein>
<gene>
    <name evidence="1" type="ORF">SLEP1_g56384</name>
</gene>
<proteinExistence type="predicted"/>
<sequence>MMHFSMSYLFVGSGIGSGTNLVVLRVEFVIDGTTKRSHLMDLHAQRAKG</sequence>
<organism evidence="1 2">
    <name type="scientific">Rubroshorea leprosula</name>
    <dbReference type="NCBI Taxonomy" id="152421"/>
    <lineage>
        <taxon>Eukaryota</taxon>
        <taxon>Viridiplantae</taxon>
        <taxon>Streptophyta</taxon>
        <taxon>Embryophyta</taxon>
        <taxon>Tracheophyta</taxon>
        <taxon>Spermatophyta</taxon>
        <taxon>Magnoliopsida</taxon>
        <taxon>eudicotyledons</taxon>
        <taxon>Gunneridae</taxon>
        <taxon>Pentapetalae</taxon>
        <taxon>rosids</taxon>
        <taxon>malvids</taxon>
        <taxon>Malvales</taxon>
        <taxon>Dipterocarpaceae</taxon>
        <taxon>Rubroshorea</taxon>
    </lineage>
</organism>
<name>A0AAV5MI56_9ROSI</name>
<reference evidence="1 2" key="1">
    <citation type="journal article" date="2021" name="Commun. Biol.">
        <title>The genome of Shorea leprosula (Dipterocarpaceae) highlights the ecological relevance of drought in aseasonal tropical rainforests.</title>
        <authorList>
            <person name="Ng K.K.S."/>
            <person name="Kobayashi M.J."/>
            <person name="Fawcett J.A."/>
            <person name="Hatakeyama M."/>
            <person name="Paape T."/>
            <person name="Ng C.H."/>
            <person name="Ang C.C."/>
            <person name="Tnah L.H."/>
            <person name="Lee C.T."/>
            <person name="Nishiyama T."/>
            <person name="Sese J."/>
            <person name="O'Brien M.J."/>
            <person name="Copetti D."/>
            <person name="Mohd Noor M.I."/>
            <person name="Ong R.C."/>
            <person name="Putra M."/>
            <person name="Sireger I.Z."/>
            <person name="Indrioko S."/>
            <person name="Kosugi Y."/>
            <person name="Izuno A."/>
            <person name="Isagi Y."/>
            <person name="Lee S.L."/>
            <person name="Shimizu K.K."/>
        </authorList>
    </citation>
    <scope>NUCLEOTIDE SEQUENCE [LARGE SCALE GENOMIC DNA]</scope>
    <source>
        <strain evidence="1">214</strain>
    </source>
</reference>